<dbReference type="Proteomes" id="UP000587527">
    <property type="component" value="Unassembled WGS sequence"/>
</dbReference>
<proteinExistence type="predicted"/>
<keyword evidence="2" id="KW-1185">Reference proteome</keyword>
<dbReference type="AlphaFoldDB" id="A0A841BST6"/>
<dbReference type="RefSeq" id="WP_184837031.1">
    <property type="nucleotide sequence ID" value="NZ_JACHMN010000002.1"/>
</dbReference>
<comment type="caution">
    <text evidence="1">The sequence shown here is derived from an EMBL/GenBank/DDBJ whole genome shotgun (WGS) entry which is preliminary data.</text>
</comment>
<organism evidence="1 2">
    <name type="scientific">Allocatelliglobosispora scoriae</name>
    <dbReference type="NCBI Taxonomy" id="643052"/>
    <lineage>
        <taxon>Bacteria</taxon>
        <taxon>Bacillati</taxon>
        <taxon>Actinomycetota</taxon>
        <taxon>Actinomycetes</taxon>
        <taxon>Micromonosporales</taxon>
        <taxon>Micromonosporaceae</taxon>
        <taxon>Allocatelliglobosispora</taxon>
    </lineage>
</organism>
<sequence>MDQNTREVCAKSAATVTAGVSDFTTELGKVSSSATNGDLTGAEQSVKKSGTILITLAGNLRTDAQQAQNPQVKTALEDVAAEFQSLGGSLNSLTSLQTFDTARLEALADRMSSLCGSK</sequence>
<protein>
    <submittedName>
        <fullName evidence="1">Uncharacterized protein</fullName>
    </submittedName>
</protein>
<evidence type="ECO:0000313" key="2">
    <source>
        <dbReference type="Proteomes" id="UP000587527"/>
    </source>
</evidence>
<gene>
    <name evidence="1" type="ORF">F4553_003362</name>
</gene>
<name>A0A841BST6_9ACTN</name>
<dbReference type="EMBL" id="JACHMN010000002">
    <property type="protein sequence ID" value="MBB5869983.1"/>
    <property type="molecule type" value="Genomic_DNA"/>
</dbReference>
<reference evidence="1 2" key="1">
    <citation type="submission" date="2020-08" db="EMBL/GenBank/DDBJ databases">
        <title>Sequencing the genomes of 1000 actinobacteria strains.</title>
        <authorList>
            <person name="Klenk H.-P."/>
        </authorList>
    </citation>
    <scope>NUCLEOTIDE SEQUENCE [LARGE SCALE GENOMIC DNA]</scope>
    <source>
        <strain evidence="1 2">DSM 45362</strain>
    </source>
</reference>
<evidence type="ECO:0000313" key="1">
    <source>
        <dbReference type="EMBL" id="MBB5869983.1"/>
    </source>
</evidence>
<accession>A0A841BST6</accession>